<evidence type="ECO:0000313" key="5">
    <source>
        <dbReference type="Proteomes" id="UP000626370"/>
    </source>
</evidence>
<keyword evidence="3" id="KW-0325">Glycoprotein</keyword>
<keyword evidence="5" id="KW-1185">Reference proteome</keyword>
<dbReference type="InterPro" id="IPR001548">
    <property type="entry name" value="Peptidase_M2"/>
</dbReference>
<proteinExistence type="predicted"/>
<keyword evidence="1" id="KW-0732">Signal</keyword>
<protein>
    <submittedName>
        <fullName evidence="4">Peptidase M2</fullName>
    </submittedName>
</protein>
<dbReference type="PRINTS" id="PR00791">
    <property type="entry name" value="PEPDIPTASEA"/>
</dbReference>
<dbReference type="PANTHER" id="PTHR10514:SF27">
    <property type="entry name" value="ANGIOTENSIN-CONVERTING ENZYME"/>
    <property type="match status" value="1"/>
</dbReference>
<dbReference type="Pfam" id="PF01401">
    <property type="entry name" value="Peptidase_M2"/>
    <property type="match status" value="1"/>
</dbReference>
<keyword evidence="2" id="KW-1015">Disulfide bond</keyword>
<gene>
    <name evidence="4" type="ORF">GCM10011501_01980</name>
</gene>
<evidence type="ECO:0000256" key="2">
    <source>
        <dbReference type="ARBA" id="ARBA00023157"/>
    </source>
</evidence>
<comment type="caution">
    <text evidence="4">The sequence shown here is derived from an EMBL/GenBank/DDBJ whole genome shotgun (WGS) entry which is preliminary data.</text>
</comment>
<dbReference type="Proteomes" id="UP000626370">
    <property type="component" value="Unassembled WGS sequence"/>
</dbReference>
<accession>A0ABQ3IBF2</accession>
<dbReference type="EMBL" id="BNAH01000001">
    <property type="protein sequence ID" value="GHE77918.1"/>
    <property type="molecule type" value="Genomic_DNA"/>
</dbReference>
<reference evidence="5" key="1">
    <citation type="journal article" date="2019" name="Int. J. Syst. Evol. Microbiol.">
        <title>The Global Catalogue of Microorganisms (GCM) 10K type strain sequencing project: providing services to taxonomists for standard genome sequencing and annotation.</title>
        <authorList>
            <consortium name="The Broad Institute Genomics Platform"/>
            <consortium name="The Broad Institute Genome Sequencing Center for Infectious Disease"/>
            <person name="Wu L."/>
            <person name="Ma J."/>
        </authorList>
    </citation>
    <scope>NUCLEOTIDE SEQUENCE [LARGE SCALE GENOMIC DNA]</scope>
    <source>
        <strain evidence="5">CGMCC 1.15922</strain>
    </source>
</reference>
<evidence type="ECO:0000313" key="4">
    <source>
        <dbReference type="EMBL" id="GHE77918.1"/>
    </source>
</evidence>
<evidence type="ECO:0000256" key="1">
    <source>
        <dbReference type="ARBA" id="ARBA00022729"/>
    </source>
</evidence>
<name>A0ABQ3IBF2_9GAMM</name>
<sequence length="647" mass="72607">MYPLIQTAPCHCYSFAYTIHCKLTGLLQLMIKTFKHSSIALCLVAALSACNDNNKTVSAETEQANSSSIVAKELTSQDAEKFLTAVEKEIIALNLEGARAAWINANFITDDTDILAALASQKSTESGVRFAMEAAKYDDVKVTDDQRRKLNILKQSLVMPAPQDPEKSAELARIGSELNSMYGKGTYTNKAGEKLSLGDMTATLATSRNYDELLELWEGWRTVSPAMKSAFVRQSELANEGAKGLGYEDLGVMWRSNYDMSSSEFAQELDRLWGQVKPLYEDLHCYVRSELGEEYGEDKVPQDKPIPAHLLGNMWAQSWGNIYDLVAPEDADPGYDVTKQLAKHGYDEIKMVKGAEKFFTSLGFEALPETFWTRSLFTKPKDRDVVCHASAWDLDSKDDIRIKMCIQKTGEDFNVIHHELGHNFYQRAYQNQPVFYQGSANDGFHEAIGDTIALSVTPKYLKEIGLIDSIPDESKDIGLLLKMALDKVAFIPFGLLVDQWRWKVYSGEITPENYNTAWWELREKYQGVTAPIERSADAFDPGAKYHVPGGVPYSRYFLAHIQQFEFHKALCEISGNTDPIHRCSIYNSKEAGNALNTVLEMGASQPWQEAYKVLTGSEQMDATAILDYFAPLHAWLKEKNQGKQCGF</sequence>
<dbReference type="CDD" id="cd06461">
    <property type="entry name" value="M2_ACE"/>
    <property type="match status" value="1"/>
</dbReference>
<dbReference type="PROSITE" id="PS52011">
    <property type="entry name" value="PEPTIDASE_M2"/>
    <property type="match status" value="1"/>
</dbReference>
<dbReference type="Gene3D" id="1.10.1370.30">
    <property type="match status" value="2"/>
</dbReference>
<evidence type="ECO:0000256" key="3">
    <source>
        <dbReference type="ARBA" id="ARBA00023180"/>
    </source>
</evidence>
<dbReference type="SUPFAM" id="SSF55486">
    <property type="entry name" value="Metalloproteases ('zincins'), catalytic domain"/>
    <property type="match status" value="1"/>
</dbReference>
<organism evidence="4 5">
    <name type="scientific">Thalassotalea profundi</name>
    <dbReference type="NCBI Taxonomy" id="2036687"/>
    <lineage>
        <taxon>Bacteria</taxon>
        <taxon>Pseudomonadati</taxon>
        <taxon>Pseudomonadota</taxon>
        <taxon>Gammaproteobacteria</taxon>
        <taxon>Alteromonadales</taxon>
        <taxon>Colwelliaceae</taxon>
        <taxon>Thalassotalea</taxon>
    </lineage>
</organism>
<dbReference type="PANTHER" id="PTHR10514">
    <property type="entry name" value="ANGIOTENSIN-CONVERTING ENZYME"/>
    <property type="match status" value="1"/>
</dbReference>